<proteinExistence type="inferred from homology"/>
<dbReference type="SMART" id="SM00307">
    <property type="entry name" value="ILWEQ"/>
    <property type="match status" value="1"/>
</dbReference>
<dbReference type="FunFam" id="1.25.40.90:FF:000012">
    <property type="entry name" value="Huntingtin interacting protein 1-related"/>
    <property type="match status" value="1"/>
</dbReference>
<dbReference type="InterPro" id="IPR008942">
    <property type="entry name" value="ENTH_VHS"/>
</dbReference>
<keyword evidence="5 7" id="KW-0175">Coiled coil</keyword>
<feature type="region of interest" description="Disordered" evidence="8">
    <location>
        <begin position="1"/>
        <end position="21"/>
    </location>
</feature>
<evidence type="ECO:0000256" key="3">
    <source>
        <dbReference type="ARBA" id="ARBA00022490"/>
    </source>
</evidence>
<dbReference type="SMART" id="SM00273">
    <property type="entry name" value="ENTH"/>
    <property type="match status" value="1"/>
</dbReference>
<dbReference type="AlphaFoldDB" id="A0A8S4Q8S5"/>
<evidence type="ECO:0000256" key="5">
    <source>
        <dbReference type="ARBA" id="ARBA00023054"/>
    </source>
</evidence>
<feature type="domain" description="I/LWEQ" evidence="10">
    <location>
        <begin position="815"/>
        <end position="1056"/>
    </location>
</feature>
<dbReference type="GO" id="GO:0030136">
    <property type="term" value="C:clathrin-coated vesicle"/>
    <property type="evidence" value="ECO:0007669"/>
    <property type="project" value="TreeGrafter"/>
</dbReference>
<sequence length="1067" mass="119920">MSSMHVPRVISQRGKSSLEVERENFERTQTTSIHKAINQQETPVKEKHVRTAVIGTFTEKGASMFWSVTSKMSLQGHPITCWKFCCVLHKILRDGHHTAMIDSQKYSSHITDLGKLWGHLKEGYGKLIRSYTKLLVQKLAFHRKNPEIPGNLVLTEEELEKITRFDVNLYFELSVDMLDYMDGLLMLAAAVFGSLDMSRANSMTASGQCRLAALIPCIHDSCHLYDHLVKLLFRLHSSLPPDTLVGHRDRFHAQFKGLKQFYHSSHNLQYFKNLIQVPSLPDEPPNFLVASDYSMYERPVVTVPDPEPEPEIETPEVEAREGTLIDTSTPDLFSNGAPSPSPPPPPTPDDRDLIIERLMRQVQALQAELEKVKQEDQEIIRHLQERLAQLETELNDMRQIAQQSNEENEALRGELRQSSQNAEAAIQLIEAQKNSKIADDKFKKMKDIYSKLREEHVALLRSHADVTRQLASERNAVKEQEQQSQNQQHMRDIEEKLRQVEREKSLMSENLQKSADDSASQLALTMATNEALERSKEELEKKIESLGKTIENLESALKNSEGDVTSRAADILAMQKKLEDSENERLQMEAANKALEQKKEEIEKILEDTKKTVEDLESSLKQSQEDTSLKAADILALQKKLEENESERLKAEALLRKQLSDENHQFLVTAIEEGESIIKDSLSEFENPTHDSVTCTAEYLLHRVEPLLTCLDTLQTQTNTYTTDPNSVHDLVKIVCEFSHRMGDSIINGKATSHVAPIEQGEELAKTCKQSGDDSLALLNTLKEGNYDKVDGKITDLKTLLQGIITQAEDLVPKVEDVKAEQMGDLVEQEMQSTTDAIEAAAKKMAEMLAKSREKDSGIQLEVNENILDSCTALMMAIKVLILKSKALQREIVDQGRGTASDKEFYKKHHRWTEGLLSAAKSVGLGANMLLDGADKVVNGEGKFEEVMVCAQEIAASTAQLVVASKVKSDKNSANLREVSDASKKVSECTGNVVASAKSGAQLIEDKDTMDFTKLSLTQTKRMEMNSQVKVLELESNLEKERVKLAGLRKQHYKLGGEDEGWSDEES</sequence>
<dbReference type="Gene3D" id="1.25.40.90">
    <property type="match status" value="1"/>
</dbReference>
<dbReference type="PROSITE" id="PS50945">
    <property type="entry name" value="I_LWEQ"/>
    <property type="match status" value="1"/>
</dbReference>
<dbReference type="GO" id="GO:0080025">
    <property type="term" value="F:phosphatidylinositol-3,5-bisphosphate binding"/>
    <property type="evidence" value="ECO:0007669"/>
    <property type="project" value="TreeGrafter"/>
</dbReference>
<dbReference type="GO" id="GO:0007015">
    <property type="term" value="P:actin filament organization"/>
    <property type="evidence" value="ECO:0007669"/>
    <property type="project" value="TreeGrafter"/>
</dbReference>
<dbReference type="GO" id="GO:0048268">
    <property type="term" value="P:clathrin coat assembly"/>
    <property type="evidence" value="ECO:0007669"/>
    <property type="project" value="TreeGrafter"/>
</dbReference>
<dbReference type="InterPro" id="IPR002558">
    <property type="entry name" value="ILWEQ_dom"/>
</dbReference>
<dbReference type="GO" id="GO:0030864">
    <property type="term" value="C:cortical actin cytoskeleton"/>
    <property type="evidence" value="ECO:0007669"/>
    <property type="project" value="TreeGrafter"/>
</dbReference>
<evidence type="ECO:0000256" key="8">
    <source>
        <dbReference type="SAM" id="MobiDB-lite"/>
    </source>
</evidence>
<comment type="caution">
    <text evidence="11">The sequence shown here is derived from an EMBL/GenBank/DDBJ whole genome shotgun (WGS) entry which is preliminary data.</text>
</comment>
<protein>
    <recommendedName>
        <fullName evidence="13">Huntingtin interacting protein 1</fullName>
    </recommendedName>
</protein>
<evidence type="ECO:0000256" key="7">
    <source>
        <dbReference type="SAM" id="Coils"/>
    </source>
</evidence>
<evidence type="ECO:0000313" key="11">
    <source>
        <dbReference type="EMBL" id="CAH1801835.1"/>
    </source>
</evidence>
<dbReference type="FunFam" id="1.20.5.1700:FF:000002">
    <property type="entry name" value="Huntingtin interacting protein 1"/>
    <property type="match status" value="1"/>
</dbReference>
<comment type="similarity">
    <text evidence="2">Belongs to the SLA2 family.</text>
</comment>
<evidence type="ECO:0000256" key="6">
    <source>
        <dbReference type="ARBA" id="ARBA00023203"/>
    </source>
</evidence>
<dbReference type="OrthoDB" id="8178130at2759"/>
<keyword evidence="3" id="KW-0963">Cytoplasm</keyword>
<evidence type="ECO:0000259" key="9">
    <source>
        <dbReference type="PROSITE" id="PS50942"/>
    </source>
</evidence>
<evidence type="ECO:0008006" key="13">
    <source>
        <dbReference type="Google" id="ProtNLM"/>
    </source>
</evidence>
<reference evidence="11" key="1">
    <citation type="submission" date="2022-03" db="EMBL/GenBank/DDBJ databases">
        <authorList>
            <person name="Martin C."/>
        </authorList>
    </citation>
    <scope>NUCLEOTIDE SEQUENCE</scope>
</reference>
<evidence type="ECO:0000256" key="1">
    <source>
        <dbReference type="ARBA" id="ARBA00004496"/>
    </source>
</evidence>
<dbReference type="GO" id="GO:0006897">
    <property type="term" value="P:endocytosis"/>
    <property type="evidence" value="ECO:0007669"/>
    <property type="project" value="UniProtKB-KW"/>
</dbReference>
<name>A0A8S4Q8S5_OWEFU</name>
<dbReference type="CDD" id="cd17006">
    <property type="entry name" value="ANTH_N_HIP1_like"/>
    <property type="match status" value="1"/>
</dbReference>
<dbReference type="Pfam" id="PF01608">
    <property type="entry name" value="I_LWEQ"/>
    <property type="match status" value="1"/>
</dbReference>
<feature type="compositionally biased region" description="Acidic residues" evidence="8">
    <location>
        <begin position="306"/>
        <end position="316"/>
    </location>
</feature>
<evidence type="ECO:0000256" key="2">
    <source>
        <dbReference type="ARBA" id="ARBA00010135"/>
    </source>
</evidence>
<evidence type="ECO:0000256" key="4">
    <source>
        <dbReference type="ARBA" id="ARBA00022583"/>
    </source>
</evidence>
<dbReference type="InterPro" id="IPR013809">
    <property type="entry name" value="ENTH"/>
</dbReference>
<dbReference type="Pfam" id="PF07651">
    <property type="entry name" value="ANTH"/>
    <property type="match status" value="1"/>
</dbReference>
<dbReference type="Gene3D" id="1.20.5.1700">
    <property type="match status" value="1"/>
</dbReference>
<feature type="coiled-coil region" evidence="7">
    <location>
        <begin position="355"/>
        <end position="432"/>
    </location>
</feature>
<dbReference type="GO" id="GO:0051015">
    <property type="term" value="F:actin filament binding"/>
    <property type="evidence" value="ECO:0007669"/>
    <property type="project" value="TreeGrafter"/>
</dbReference>
<dbReference type="InterPro" id="IPR030224">
    <property type="entry name" value="Sla2_fam"/>
</dbReference>
<organism evidence="11 12">
    <name type="scientific">Owenia fusiformis</name>
    <name type="common">Polychaete worm</name>
    <dbReference type="NCBI Taxonomy" id="6347"/>
    <lineage>
        <taxon>Eukaryota</taxon>
        <taxon>Metazoa</taxon>
        <taxon>Spiralia</taxon>
        <taxon>Lophotrochozoa</taxon>
        <taxon>Annelida</taxon>
        <taxon>Polychaeta</taxon>
        <taxon>Sedentaria</taxon>
        <taxon>Canalipalpata</taxon>
        <taxon>Sabellida</taxon>
        <taxon>Oweniida</taxon>
        <taxon>Oweniidae</taxon>
        <taxon>Owenia</taxon>
    </lineage>
</organism>
<keyword evidence="4" id="KW-0254">Endocytosis</keyword>
<dbReference type="FunFam" id="1.20.1410.10:FF:000006">
    <property type="entry name" value="Huntingtin interacting protein"/>
    <property type="match status" value="1"/>
</dbReference>
<feature type="domain" description="ENTH" evidence="9">
    <location>
        <begin position="21"/>
        <end position="149"/>
    </location>
</feature>
<dbReference type="GO" id="GO:0043325">
    <property type="term" value="F:phosphatidylinositol-3,4-bisphosphate binding"/>
    <property type="evidence" value="ECO:0007669"/>
    <property type="project" value="TreeGrafter"/>
</dbReference>
<feature type="coiled-coil region" evidence="7">
    <location>
        <begin position="463"/>
        <end position="657"/>
    </location>
</feature>
<comment type="subcellular location">
    <subcellularLocation>
        <location evidence="1">Cytoplasm</location>
    </subcellularLocation>
</comment>
<dbReference type="PANTHER" id="PTHR10407">
    <property type="entry name" value="HUNTINGTIN INTERACTING PROTEIN 1"/>
    <property type="match status" value="1"/>
</dbReference>
<dbReference type="Gene3D" id="1.20.1410.10">
    <property type="entry name" value="I/LWEQ domain"/>
    <property type="match status" value="1"/>
</dbReference>
<evidence type="ECO:0000259" key="10">
    <source>
        <dbReference type="PROSITE" id="PS50945"/>
    </source>
</evidence>
<keyword evidence="12" id="KW-1185">Reference proteome</keyword>
<feature type="region of interest" description="Disordered" evidence="8">
    <location>
        <begin position="303"/>
        <end position="350"/>
    </location>
</feature>
<dbReference type="PANTHER" id="PTHR10407:SF15">
    <property type="entry name" value="HUNTINGTIN INTERACTING PROTEIN 1"/>
    <property type="match status" value="1"/>
</dbReference>
<dbReference type="EMBL" id="CAIIXF020000012">
    <property type="protein sequence ID" value="CAH1801835.1"/>
    <property type="molecule type" value="Genomic_DNA"/>
</dbReference>
<dbReference type="PROSITE" id="PS50942">
    <property type="entry name" value="ENTH"/>
    <property type="match status" value="1"/>
</dbReference>
<keyword evidence="6" id="KW-0009">Actin-binding</keyword>
<evidence type="ECO:0000313" key="12">
    <source>
        <dbReference type="Proteomes" id="UP000749559"/>
    </source>
</evidence>
<dbReference type="SUPFAM" id="SSF48464">
    <property type="entry name" value="ENTH/VHS domain"/>
    <property type="match status" value="1"/>
</dbReference>
<dbReference type="GO" id="GO:0032051">
    <property type="term" value="F:clathrin light chain binding"/>
    <property type="evidence" value="ECO:0007669"/>
    <property type="project" value="TreeGrafter"/>
</dbReference>
<dbReference type="InterPro" id="IPR011417">
    <property type="entry name" value="ANTH_dom"/>
</dbReference>
<dbReference type="Proteomes" id="UP000749559">
    <property type="component" value="Unassembled WGS sequence"/>
</dbReference>
<dbReference type="InterPro" id="IPR035964">
    <property type="entry name" value="I/LWEQ_dom_sf"/>
</dbReference>
<dbReference type="SUPFAM" id="SSF109885">
    <property type="entry name" value="I/LWEQ domain"/>
    <property type="match status" value="1"/>
</dbReference>
<accession>A0A8S4Q8S5</accession>
<gene>
    <name evidence="11" type="ORF">OFUS_LOCUS25576</name>
</gene>
<dbReference type="GO" id="GO:0035615">
    <property type="term" value="F:clathrin adaptor activity"/>
    <property type="evidence" value="ECO:0007669"/>
    <property type="project" value="TreeGrafter"/>
</dbReference>